<dbReference type="Proteomes" id="UP000717534">
    <property type="component" value="Unassembled WGS sequence"/>
</dbReference>
<protein>
    <submittedName>
        <fullName evidence="1">Uncharacterized protein</fullName>
    </submittedName>
</protein>
<keyword evidence="2" id="KW-1185">Reference proteome</keyword>
<organism evidence="1 2">
    <name type="scientific">Desulfotalea psychrophila</name>
    <dbReference type="NCBI Taxonomy" id="84980"/>
    <lineage>
        <taxon>Bacteria</taxon>
        <taxon>Pseudomonadati</taxon>
        <taxon>Thermodesulfobacteriota</taxon>
        <taxon>Desulfobulbia</taxon>
        <taxon>Desulfobulbales</taxon>
        <taxon>Desulfocapsaceae</taxon>
        <taxon>Desulfotalea</taxon>
    </lineage>
</organism>
<gene>
    <name evidence="1" type="ORF">JYU06_05050</name>
</gene>
<proteinExistence type="predicted"/>
<accession>A0ABS3AYB2</accession>
<evidence type="ECO:0000313" key="2">
    <source>
        <dbReference type="Proteomes" id="UP000717534"/>
    </source>
</evidence>
<name>A0ABS3AYB2_9BACT</name>
<comment type="caution">
    <text evidence="1">The sequence shown here is derived from an EMBL/GenBank/DDBJ whole genome shotgun (WGS) entry which is preliminary data.</text>
</comment>
<sequence length="94" mass="10619">MKKIESSELSKSALVDIVDAIRESKIVPDSLILKLYKHDLASQLLSIEKQLEAIKVKLKNKKLSRKAYQALAKKSNQLVLLANRKAQIYNGLED</sequence>
<evidence type="ECO:0000313" key="1">
    <source>
        <dbReference type="EMBL" id="MBN4068867.1"/>
    </source>
</evidence>
<reference evidence="1 2" key="1">
    <citation type="submission" date="2021-02" db="EMBL/GenBank/DDBJ databases">
        <title>Activity-based single-cell genomes from oceanic crustal fluid captures similar information to metagenomic and metatranscriptomic surveys with orders of magnitude less sampling.</title>
        <authorList>
            <person name="D'Angelo T.S."/>
            <person name="Orcutt B.N."/>
        </authorList>
    </citation>
    <scope>NUCLEOTIDE SEQUENCE [LARGE SCALE GENOMIC DNA]</scope>
    <source>
        <strain evidence="1">AH-315-G02</strain>
    </source>
</reference>
<dbReference type="EMBL" id="JAFITO010000067">
    <property type="protein sequence ID" value="MBN4068867.1"/>
    <property type="molecule type" value="Genomic_DNA"/>
</dbReference>